<keyword evidence="1 2" id="KW-0694">RNA-binding</keyword>
<feature type="compositionally biased region" description="Basic residues" evidence="3">
    <location>
        <begin position="182"/>
        <end position="206"/>
    </location>
</feature>
<feature type="region of interest" description="Disordered" evidence="3">
    <location>
        <begin position="132"/>
        <end position="359"/>
    </location>
</feature>
<comment type="caution">
    <text evidence="5">The sequence shown here is derived from an EMBL/GenBank/DDBJ whole genome shotgun (WGS) entry which is preliminary data.</text>
</comment>
<dbReference type="InterPro" id="IPR051847">
    <property type="entry name" value="RNA_proc/Spliceosome_comp"/>
</dbReference>
<evidence type="ECO:0000256" key="1">
    <source>
        <dbReference type="ARBA" id="ARBA00022884"/>
    </source>
</evidence>
<dbReference type="GO" id="GO:0005686">
    <property type="term" value="C:U2 snRNP"/>
    <property type="evidence" value="ECO:0007669"/>
    <property type="project" value="TreeGrafter"/>
</dbReference>
<accession>A0A507EED0</accession>
<feature type="domain" description="RRM" evidence="4">
    <location>
        <begin position="33"/>
        <end position="111"/>
    </location>
</feature>
<reference evidence="5 6" key="1">
    <citation type="journal article" date="2019" name="Sci. Rep.">
        <title>Comparative genomics of chytrid fungi reveal insights into the obligate biotrophic and pathogenic lifestyle of Synchytrium endobioticum.</title>
        <authorList>
            <person name="van de Vossenberg B.T.L.H."/>
            <person name="Warris S."/>
            <person name="Nguyen H.D.T."/>
            <person name="van Gent-Pelzer M.P.E."/>
            <person name="Joly D.L."/>
            <person name="van de Geest H.C."/>
            <person name="Bonants P.J.M."/>
            <person name="Smith D.S."/>
            <person name="Levesque C.A."/>
            <person name="van der Lee T.A.J."/>
        </authorList>
    </citation>
    <scope>NUCLEOTIDE SEQUENCE [LARGE SCALE GENOMIC DNA]</scope>
    <source>
        <strain evidence="5 6">CBS 809.83</strain>
    </source>
</reference>
<proteinExistence type="predicted"/>
<keyword evidence="6" id="KW-1185">Reference proteome</keyword>
<dbReference type="InterPro" id="IPR045844">
    <property type="entry name" value="RRM_Ist3-like"/>
</dbReference>
<dbReference type="InterPro" id="IPR000504">
    <property type="entry name" value="RRM_dom"/>
</dbReference>
<dbReference type="SUPFAM" id="SSF54928">
    <property type="entry name" value="RNA-binding domain, RBD"/>
    <property type="match status" value="1"/>
</dbReference>
<sequence length="359" mass="41493">MNVIKEIDRLNTSELFRNVKDTASWHAQYSESAYVYVGGLPYQLTEGDLIAVFSQYGEIVDLNLVREKQTGKSKGFAFVAYEDQKSTVLAVDNFNGTKMLGRTLRVDHVAKYREDKKDEDFDEEAELKRKMAILPPHLRPADYKDEEAGSAPESSESEDNEAKRLARELDEEDPMRAYMLKKAMKKAKKTAKRDKKEKKKDKKEKKVTKETKIREEPKIKEEAADSDWIGGGLPSQTSLSGGRRSPISSRERGVEDSAFTGRDSRSERRVVSSPRKRDDLYERRRERNSSRGSMDSRRSGERHDARRRLSRSPLRHRGREWDTSANREHGWQFDRRGGEGNLRKSRSPPPPLRDRSRDR</sequence>
<evidence type="ECO:0000313" key="5">
    <source>
        <dbReference type="EMBL" id="TPX62132.1"/>
    </source>
</evidence>
<dbReference type="InterPro" id="IPR035979">
    <property type="entry name" value="RBD_domain_sf"/>
</dbReference>
<dbReference type="Pfam" id="PF00076">
    <property type="entry name" value="RRM_1"/>
    <property type="match status" value="1"/>
</dbReference>
<dbReference type="SMART" id="SM00360">
    <property type="entry name" value="RRM"/>
    <property type="match status" value="1"/>
</dbReference>
<dbReference type="GO" id="GO:0071011">
    <property type="term" value="C:precatalytic spliceosome"/>
    <property type="evidence" value="ECO:0007669"/>
    <property type="project" value="TreeGrafter"/>
</dbReference>
<gene>
    <name evidence="5" type="ORF">PhCBS80983_g00606</name>
</gene>
<dbReference type="PANTHER" id="PTHR45880">
    <property type="entry name" value="RNA-BINDING MOTIF PROTEIN, X-LINKED 2"/>
    <property type="match status" value="1"/>
</dbReference>
<dbReference type="Gene3D" id="3.30.70.330">
    <property type="match status" value="1"/>
</dbReference>
<evidence type="ECO:0000256" key="3">
    <source>
        <dbReference type="SAM" id="MobiDB-lite"/>
    </source>
</evidence>
<feature type="compositionally biased region" description="Basic and acidic residues" evidence="3">
    <location>
        <begin position="319"/>
        <end position="342"/>
    </location>
</feature>
<evidence type="ECO:0000313" key="6">
    <source>
        <dbReference type="Proteomes" id="UP000318582"/>
    </source>
</evidence>
<feature type="compositionally biased region" description="Basic and acidic residues" evidence="3">
    <location>
        <begin position="207"/>
        <end position="223"/>
    </location>
</feature>
<dbReference type="Proteomes" id="UP000318582">
    <property type="component" value="Unassembled WGS sequence"/>
</dbReference>
<dbReference type="GO" id="GO:0071013">
    <property type="term" value="C:catalytic step 2 spliceosome"/>
    <property type="evidence" value="ECO:0007669"/>
    <property type="project" value="TreeGrafter"/>
</dbReference>
<dbReference type="AlphaFoldDB" id="A0A507EED0"/>
<dbReference type="CDD" id="cd12411">
    <property type="entry name" value="RRM_ist3_like"/>
    <property type="match status" value="1"/>
</dbReference>
<protein>
    <recommendedName>
        <fullName evidence="4">RRM domain-containing protein</fullName>
    </recommendedName>
</protein>
<dbReference type="PROSITE" id="PS50102">
    <property type="entry name" value="RRM"/>
    <property type="match status" value="1"/>
</dbReference>
<dbReference type="InterPro" id="IPR012677">
    <property type="entry name" value="Nucleotide-bd_a/b_plait_sf"/>
</dbReference>
<feature type="compositionally biased region" description="Basic and acidic residues" evidence="3">
    <location>
        <begin position="262"/>
        <end position="304"/>
    </location>
</feature>
<dbReference type="GO" id="GO:0003723">
    <property type="term" value="F:RNA binding"/>
    <property type="evidence" value="ECO:0007669"/>
    <property type="project" value="UniProtKB-UniRule"/>
</dbReference>
<dbReference type="PANTHER" id="PTHR45880:SF1">
    <property type="entry name" value="RNA-BINDING MOTIF PROTEIN, X-LINKED 2"/>
    <property type="match status" value="1"/>
</dbReference>
<dbReference type="GO" id="GO:0000398">
    <property type="term" value="P:mRNA splicing, via spliceosome"/>
    <property type="evidence" value="ECO:0007669"/>
    <property type="project" value="InterPro"/>
</dbReference>
<organism evidence="5 6">
    <name type="scientific">Powellomyces hirtus</name>
    <dbReference type="NCBI Taxonomy" id="109895"/>
    <lineage>
        <taxon>Eukaryota</taxon>
        <taxon>Fungi</taxon>
        <taxon>Fungi incertae sedis</taxon>
        <taxon>Chytridiomycota</taxon>
        <taxon>Chytridiomycota incertae sedis</taxon>
        <taxon>Chytridiomycetes</taxon>
        <taxon>Spizellomycetales</taxon>
        <taxon>Powellomycetaceae</taxon>
        <taxon>Powellomyces</taxon>
    </lineage>
</organism>
<dbReference type="STRING" id="109895.A0A507EED0"/>
<dbReference type="EMBL" id="QEAQ01000004">
    <property type="protein sequence ID" value="TPX62132.1"/>
    <property type="molecule type" value="Genomic_DNA"/>
</dbReference>
<feature type="compositionally biased region" description="Basic residues" evidence="3">
    <location>
        <begin position="305"/>
        <end position="318"/>
    </location>
</feature>
<name>A0A507EED0_9FUNG</name>
<evidence type="ECO:0000256" key="2">
    <source>
        <dbReference type="PROSITE-ProRule" id="PRU00176"/>
    </source>
</evidence>
<evidence type="ECO:0000259" key="4">
    <source>
        <dbReference type="PROSITE" id="PS50102"/>
    </source>
</evidence>